<keyword evidence="3 6" id="KW-0812">Transmembrane</keyword>
<feature type="transmembrane region" description="Helical" evidence="6">
    <location>
        <begin position="380"/>
        <end position="398"/>
    </location>
</feature>
<keyword evidence="7" id="KW-0732">Signal</keyword>
<feature type="transmembrane region" description="Helical" evidence="6">
    <location>
        <begin position="459"/>
        <end position="478"/>
    </location>
</feature>
<dbReference type="Pfam" id="PF03239">
    <property type="entry name" value="FTR1"/>
    <property type="match status" value="1"/>
</dbReference>
<feature type="chain" id="PRO_5030048455" evidence="7">
    <location>
        <begin position="28"/>
        <end position="575"/>
    </location>
</feature>
<reference evidence="8 9" key="1">
    <citation type="submission" date="2017-12" db="EMBL/GenBank/DDBJ databases">
        <title>Phylogenetic diversity of female urinary microbiome.</title>
        <authorList>
            <person name="Thomas-White K."/>
            <person name="Wolfe A.J."/>
        </authorList>
    </citation>
    <scope>NUCLEOTIDE SEQUENCE [LARGE SCALE GENOMIC DNA]</scope>
    <source>
        <strain evidence="8 9">UMB0064</strain>
    </source>
</reference>
<feature type="transmembrane region" description="Helical" evidence="6">
    <location>
        <begin position="535"/>
        <end position="558"/>
    </location>
</feature>
<feature type="transmembrane region" description="Helical" evidence="6">
    <location>
        <begin position="346"/>
        <end position="368"/>
    </location>
</feature>
<accession>A0A2I1M4B3</accession>
<feature type="transmembrane region" description="Helical" evidence="6">
    <location>
        <begin position="418"/>
        <end position="439"/>
    </location>
</feature>
<name>A0A2I1M4B3_9BIFI</name>
<sequence>MAAAVMMVMAMLFMASLVLPTTLPTHATAGAGQFFALDTAVAAENSSDKDSWTAVAELISTDLNAGVESLNAGDSTSAASAFQRAYNVDYVASNMTVVAEQYADATTAQSVKSELMALTTDVYNSAKQAEIPNRVRAVQAQIASLAAALDANAQLANPRDFAAERAKKIAEERKKLDAAKVRKNTGRGSRTWSDVAVEMTAILDKAQTAATTGDDGRKGAALVNEAYYQHYEKLGFEKTVMSAISGARVSEVENQFKETRKSMVGGKSGAEIKRNVQTLKSMIVTDAKVLDEGATAKVNPFVSFVTSSFGQAFIILLREGLEAILVVAAVIAYLAKQGYKRMLKYIYLGVVGGLIASAIMAALLTSIFKAAGSHQEVFEGVTALIAMVMLLYTSNWMLSKTDHEAWSAYVDEKTKQSISNGSVMSLAILSFLAVFREGAETVIFYEALLAMDTAENHIPVWWGALAATIALVVIFLIIRFTSVKIPYKQFFNVMSILVSVLVVIFAGSGLHELIEADVFDGIYMASWPTNDFLGLYPYVQTVVFQIVMAIIVIALYIVSTIRRKRATQLRAAAQN</sequence>
<keyword evidence="4 6" id="KW-1133">Transmembrane helix</keyword>
<evidence type="ECO:0000256" key="1">
    <source>
        <dbReference type="ARBA" id="ARBA00004141"/>
    </source>
</evidence>
<organism evidence="8 9">
    <name type="scientific">Alloscardovia omnicolens</name>
    <dbReference type="NCBI Taxonomy" id="419015"/>
    <lineage>
        <taxon>Bacteria</taxon>
        <taxon>Bacillati</taxon>
        <taxon>Actinomycetota</taxon>
        <taxon>Actinomycetes</taxon>
        <taxon>Bifidobacteriales</taxon>
        <taxon>Bifidobacteriaceae</taxon>
        <taxon>Alloscardovia</taxon>
    </lineage>
</organism>
<comment type="similarity">
    <text evidence="2">Belongs to the oxidase-dependent Fe transporter (OFeT) (TC 9.A.10.1) family.</text>
</comment>
<dbReference type="InterPro" id="IPR004923">
    <property type="entry name" value="FTR1/Fip1/EfeU"/>
</dbReference>
<evidence type="ECO:0000256" key="5">
    <source>
        <dbReference type="ARBA" id="ARBA00023136"/>
    </source>
</evidence>
<dbReference type="EMBL" id="PKGU01000003">
    <property type="protein sequence ID" value="PKZ14976.1"/>
    <property type="molecule type" value="Genomic_DNA"/>
</dbReference>
<proteinExistence type="inferred from homology"/>
<feature type="transmembrane region" description="Helical" evidence="6">
    <location>
        <begin position="490"/>
        <end position="510"/>
    </location>
</feature>
<comment type="subcellular location">
    <subcellularLocation>
        <location evidence="1">Membrane</location>
        <topology evidence="1">Multi-pass membrane protein</topology>
    </subcellularLocation>
</comment>
<evidence type="ECO:0000256" key="3">
    <source>
        <dbReference type="ARBA" id="ARBA00022692"/>
    </source>
</evidence>
<gene>
    <name evidence="8" type="ORF">CYJ32_05605</name>
</gene>
<dbReference type="GO" id="GO:0033573">
    <property type="term" value="C:high-affinity iron permease complex"/>
    <property type="evidence" value="ECO:0007669"/>
    <property type="project" value="InterPro"/>
</dbReference>
<feature type="signal peptide" evidence="7">
    <location>
        <begin position="1"/>
        <end position="27"/>
    </location>
</feature>
<evidence type="ECO:0000313" key="9">
    <source>
        <dbReference type="Proteomes" id="UP000242263"/>
    </source>
</evidence>
<evidence type="ECO:0000256" key="2">
    <source>
        <dbReference type="ARBA" id="ARBA00008333"/>
    </source>
</evidence>
<keyword evidence="5 6" id="KW-0472">Membrane</keyword>
<comment type="caution">
    <text evidence="8">The sequence shown here is derived from an EMBL/GenBank/DDBJ whole genome shotgun (WGS) entry which is preliminary data.</text>
</comment>
<evidence type="ECO:0000313" key="8">
    <source>
        <dbReference type="EMBL" id="PKZ14976.1"/>
    </source>
</evidence>
<dbReference type="GO" id="GO:0015093">
    <property type="term" value="F:ferrous iron transmembrane transporter activity"/>
    <property type="evidence" value="ECO:0007669"/>
    <property type="project" value="TreeGrafter"/>
</dbReference>
<dbReference type="Proteomes" id="UP000242263">
    <property type="component" value="Unassembled WGS sequence"/>
</dbReference>
<evidence type="ECO:0000256" key="7">
    <source>
        <dbReference type="SAM" id="SignalP"/>
    </source>
</evidence>
<dbReference type="PANTHER" id="PTHR31632:SF2">
    <property type="entry name" value="PLASMA MEMBRANE IRON PERMEASE"/>
    <property type="match status" value="1"/>
</dbReference>
<evidence type="ECO:0000256" key="6">
    <source>
        <dbReference type="SAM" id="Phobius"/>
    </source>
</evidence>
<protein>
    <submittedName>
        <fullName evidence="8">Iron permease</fullName>
    </submittedName>
</protein>
<dbReference type="PANTHER" id="PTHR31632">
    <property type="entry name" value="IRON TRANSPORTER FTH1"/>
    <property type="match status" value="1"/>
</dbReference>
<dbReference type="AlphaFoldDB" id="A0A2I1M4B3"/>
<feature type="transmembrane region" description="Helical" evidence="6">
    <location>
        <begin position="312"/>
        <end position="334"/>
    </location>
</feature>
<evidence type="ECO:0000256" key="4">
    <source>
        <dbReference type="ARBA" id="ARBA00022989"/>
    </source>
</evidence>